<reference evidence="1" key="1">
    <citation type="submission" date="2020-01" db="EMBL/GenBank/DDBJ databases">
        <title>Identification and distribution of gene clusters putatively required for synthesis of sphingolipid metabolism inhibitors in phylogenetically diverse species of the filamentous fungus Fusarium.</title>
        <authorList>
            <person name="Kim H.-S."/>
            <person name="Busman M."/>
            <person name="Brown D.W."/>
            <person name="Divon H."/>
            <person name="Uhlig S."/>
            <person name="Proctor R.H."/>
        </authorList>
    </citation>
    <scope>NUCLEOTIDE SEQUENCE</scope>
    <source>
        <strain evidence="1">NRRL 53441</strain>
    </source>
</reference>
<dbReference type="PANTHER" id="PTHR47478:SF1">
    <property type="entry name" value="PYRIMIDINE 5'-NUCLEOTIDASE YJJG"/>
    <property type="match status" value="1"/>
</dbReference>
<dbReference type="Gene3D" id="1.10.150.240">
    <property type="entry name" value="Putative phosphatase, domain 2"/>
    <property type="match status" value="1"/>
</dbReference>
<dbReference type="Pfam" id="PF00702">
    <property type="entry name" value="Hydrolase"/>
    <property type="match status" value="1"/>
</dbReference>
<keyword evidence="2" id="KW-1185">Reference proteome</keyword>
<evidence type="ECO:0000313" key="1">
    <source>
        <dbReference type="EMBL" id="KAF4445801.1"/>
    </source>
</evidence>
<dbReference type="InterPro" id="IPR052550">
    <property type="entry name" value="Pyrimidine_5'-ntase_YjjG"/>
</dbReference>
<comment type="caution">
    <text evidence="1">The sequence shown here is derived from an EMBL/GenBank/DDBJ whole genome shotgun (WGS) entry which is preliminary data.</text>
</comment>
<dbReference type="Proteomes" id="UP000605986">
    <property type="component" value="Unassembled WGS sequence"/>
</dbReference>
<dbReference type="PANTHER" id="PTHR47478">
    <property type="match status" value="1"/>
</dbReference>
<accession>A0A8H4NVC3</accession>
<dbReference type="SFLD" id="SFLDG01129">
    <property type="entry name" value="C1.5:_HAD__Beta-PGM__Phosphata"/>
    <property type="match status" value="1"/>
</dbReference>
<dbReference type="InterPro" id="IPR023198">
    <property type="entry name" value="PGP-like_dom2"/>
</dbReference>
<dbReference type="InterPro" id="IPR036412">
    <property type="entry name" value="HAD-like_sf"/>
</dbReference>
<dbReference type="GO" id="GO:0016791">
    <property type="term" value="F:phosphatase activity"/>
    <property type="evidence" value="ECO:0007669"/>
    <property type="project" value="UniProtKB-ARBA"/>
</dbReference>
<dbReference type="PRINTS" id="PR00413">
    <property type="entry name" value="HADHALOGNASE"/>
</dbReference>
<dbReference type="SUPFAM" id="SSF56784">
    <property type="entry name" value="HAD-like"/>
    <property type="match status" value="1"/>
</dbReference>
<gene>
    <name evidence="1" type="ORF">F53441_10446</name>
</gene>
<dbReference type="InterPro" id="IPR023214">
    <property type="entry name" value="HAD_sf"/>
</dbReference>
<dbReference type="NCBIfam" id="TIGR01549">
    <property type="entry name" value="HAD-SF-IA-v1"/>
    <property type="match status" value="1"/>
</dbReference>
<evidence type="ECO:0000313" key="2">
    <source>
        <dbReference type="Proteomes" id="UP000605986"/>
    </source>
</evidence>
<protein>
    <submittedName>
        <fullName evidence="1">Had-superfamily subfamily variant 1</fullName>
    </submittedName>
</protein>
<name>A0A8H4NVC3_9HYPO</name>
<proteinExistence type="predicted"/>
<organism evidence="1 2">
    <name type="scientific">Fusarium austroafricanum</name>
    <dbReference type="NCBI Taxonomy" id="2364996"/>
    <lineage>
        <taxon>Eukaryota</taxon>
        <taxon>Fungi</taxon>
        <taxon>Dikarya</taxon>
        <taxon>Ascomycota</taxon>
        <taxon>Pezizomycotina</taxon>
        <taxon>Sordariomycetes</taxon>
        <taxon>Hypocreomycetidae</taxon>
        <taxon>Hypocreales</taxon>
        <taxon>Nectriaceae</taxon>
        <taxon>Fusarium</taxon>
        <taxon>Fusarium concolor species complex</taxon>
    </lineage>
</organism>
<dbReference type="SFLD" id="SFLDS00003">
    <property type="entry name" value="Haloacid_Dehalogenase"/>
    <property type="match status" value="1"/>
</dbReference>
<sequence>MDTTVEETPNKVVFFDLDNTLFDHQHSLHLAISAIQKEYADLAVWDPNLLAFHYNKALQQVYNEYLDNSFTEEEADFRKVSLFCASVGLPKPTLEEVKEFRRLYKEVYRDSRRATPSAIETLARLRDNGYRIALITNGTTSAQTSKARDIGILHLTDRIITSEEAGCRKPDPRIFQYATQDIHAPSNTYMIGDSIDSDIMGALNAQLSPILYDPRAKYSQQLLSGRQIPVINHMSQVLQGLRIPGPHFDFRCYPCRRSYVIRGLGVDLVTEPRHCWNMSKEWVKQRAKTMGAILSFVSRKRYAAAIWLIQSLIQGIAIATPHIDKAKHQISRLPPGICDEFFEHPPCEILERKHSVRFEYTHLILDRDPESEDTLRQVANSFHRHCDELMRGDPEASIRHLYKAKSAIAEVAGTQNPNPT</sequence>
<dbReference type="OrthoDB" id="444127at2759"/>
<dbReference type="Gene3D" id="3.40.50.1000">
    <property type="entry name" value="HAD superfamily/HAD-like"/>
    <property type="match status" value="1"/>
</dbReference>
<dbReference type="AlphaFoldDB" id="A0A8H4NVC3"/>
<dbReference type="InterPro" id="IPR006439">
    <property type="entry name" value="HAD-SF_hydro_IA"/>
</dbReference>
<dbReference type="EMBL" id="JAADJG010000498">
    <property type="protein sequence ID" value="KAF4445801.1"/>
    <property type="molecule type" value="Genomic_DNA"/>
</dbReference>